<dbReference type="PROSITE" id="PS51459">
    <property type="entry name" value="FIDO"/>
    <property type="match status" value="1"/>
</dbReference>
<gene>
    <name evidence="2" type="ORF">EV688_104181</name>
</gene>
<dbReference type="Pfam" id="PF02661">
    <property type="entry name" value="Fic"/>
    <property type="match status" value="1"/>
</dbReference>
<feature type="domain" description="Fido" evidence="1">
    <location>
        <begin position="195"/>
        <end position="321"/>
    </location>
</feature>
<dbReference type="InterPro" id="IPR053737">
    <property type="entry name" value="Type_II_TA_Toxin"/>
</dbReference>
<dbReference type="PANTHER" id="PTHR35810:SF1">
    <property type="entry name" value="CYTOPLASMIC PROTEIN"/>
    <property type="match status" value="1"/>
</dbReference>
<sequence>MTGLQVQLFTSADGQAELEVALEEETVWLTQSQMCILFGRERSVVTKHIRNIFKEGELDRGSVCAKFAHTAEDGKIYQVDHFNLDVIISVGYRVKSPRGVQFRQWATRVLKDHLVQGYTLNQRRLAERGIEFEQAVDLLRRTLTSQGLVSAEGEAVASVISDYARSWSLLQGYDEQHLAEVGLKQPDMRVLSLEEASAGIAELKQTLIAKGEATELFGQVRGDGLASALATIEQGFGDELFYPNIASRAAHLLYFVIKNHPLADGNKRCGSFLFLWYLRRNQALLAKPVEQLINDNTLVALALLVAESLPDQKALMIRLIEHFILLKDPAGGKD</sequence>
<keyword evidence="3" id="KW-1185">Reference proteome</keyword>
<name>A0A4R2KV65_9GAMM</name>
<evidence type="ECO:0000313" key="3">
    <source>
        <dbReference type="Proteomes" id="UP000294980"/>
    </source>
</evidence>
<dbReference type="InterPro" id="IPR011204">
    <property type="entry name" value="Virulence_RhuM-like"/>
</dbReference>
<evidence type="ECO:0000313" key="2">
    <source>
        <dbReference type="EMBL" id="TCO76727.1"/>
    </source>
</evidence>
<dbReference type="Pfam" id="PF13310">
    <property type="entry name" value="Virulence_RhuM"/>
    <property type="match status" value="1"/>
</dbReference>
<dbReference type="SUPFAM" id="SSF140931">
    <property type="entry name" value="Fic-like"/>
    <property type="match status" value="1"/>
</dbReference>
<protein>
    <submittedName>
        <fullName evidence="2">Fic/DOC family protein</fullName>
    </submittedName>
</protein>
<dbReference type="InterPro" id="IPR003812">
    <property type="entry name" value="Fido"/>
</dbReference>
<reference evidence="2 3" key="1">
    <citation type="submission" date="2019-03" db="EMBL/GenBank/DDBJ databases">
        <title>Genomic Encyclopedia of Type Strains, Phase IV (KMG-IV): sequencing the most valuable type-strain genomes for metagenomic binning, comparative biology and taxonomic classification.</title>
        <authorList>
            <person name="Goeker M."/>
        </authorList>
    </citation>
    <scope>NUCLEOTIDE SEQUENCE [LARGE SCALE GENOMIC DNA]</scope>
    <source>
        <strain evidence="2 3">DSM 23344</strain>
    </source>
</reference>
<dbReference type="AlphaFoldDB" id="A0A4R2KV65"/>
<dbReference type="PANTHER" id="PTHR35810">
    <property type="entry name" value="CYTOPLASMIC PROTEIN-RELATED"/>
    <property type="match status" value="1"/>
</dbReference>
<dbReference type="EMBL" id="SLWX01000004">
    <property type="protein sequence ID" value="TCO76727.1"/>
    <property type="molecule type" value="Genomic_DNA"/>
</dbReference>
<organism evidence="2 3">
    <name type="scientific">Chromatocurvus halotolerans</name>
    <dbReference type="NCBI Taxonomy" id="1132028"/>
    <lineage>
        <taxon>Bacteria</taxon>
        <taxon>Pseudomonadati</taxon>
        <taxon>Pseudomonadota</taxon>
        <taxon>Gammaproteobacteria</taxon>
        <taxon>Cellvibrionales</taxon>
        <taxon>Halieaceae</taxon>
        <taxon>Chromatocurvus</taxon>
    </lineage>
</organism>
<evidence type="ECO:0000259" key="1">
    <source>
        <dbReference type="PROSITE" id="PS51459"/>
    </source>
</evidence>
<comment type="caution">
    <text evidence="2">The sequence shown here is derived from an EMBL/GenBank/DDBJ whole genome shotgun (WGS) entry which is preliminary data.</text>
</comment>
<dbReference type="InterPro" id="IPR036597">
    <property type="entry name" value="Fido-like_dom_sf"/>
</dbReference>
<dbReference type="Proteomes" id="UP000294980">
    <property type="component" value="Unassembled WGS sequence"/>
</dbReference>
<proteinExistence type="predicted"/>
<dbReference type="Gene3D" id="1.20.120.1870">
    <property type="entry name" value="Fic/DOC protein, Fido domain"/>
    <property type="match status" value="1"/>
</dbReference>
<accession>A0A4R2KV65</accession>
<dbReference type="OrthoDB" id="9802752at2"/>